<organism evidence="1">
    <name type="scientific">Anguilla anguilla</name>
    <name type="common">European freshwater eel</name>
    <name type="synonym">Muraena anguilla</name>
    <dbReference type="NCBI Taxonomy" id="7936"/>
    <lineage>
        <taxon>Eukaryota</taxon>
        <taxon>Metazoa</taxon>
        <taxon>Chordata</taxon>
        <taxon>Craniata</taxon>
        <taxon>Vertebrata</taxon>
        <taxon>Euteleostomi</taxon>
        <taxon>Actinopterygii</taxon>
        <taxon>Neopterygii</taxon>
        <taxon>Teleostei</taxon>
        <taxon>Anguilliformes</taxon>
        <taxon>Anguillidae</taxon>
        <taxon>Anguilla</taxon>
    </lineage>
</organism>
<proteinExistence type="predicted"/>
<protein>
    <submittedName>
        <fullName evidence="1">Uncharacterized protein</fullName>
    </submittedName>
</protein>
<sequence length="40" mass="4812">MNFKRELSQNCESQNYSFNCGHLGLQTLNPIRYLWLQLDH</sequence>
<dbReference type="AlphaFoldDB" id="A0A0E9SRG8"/>
<dbReference type="EMBL" id="GBXM01064745">
    <property type="protein sequence ID" value="JAH43832.1"/>
    <property type="molecule type" value="Transcribed_RNA"/>
</dbReference>
<reference evidence="1" key="1">
    <citation type="submission" date="2014-11" db="EMBL/GenBank/DDBJ databases">
        <authorList>
            <person name="Amaro Gonzalez C."/>
        </authorList>
    </citation>
    <scope>NUCLEOTIDE SEQUENCE</scope>
</reference>
<evidence type="ECO:0000313" key="1">
    <source>
        <dbReference type="EMBL" id="JAH43832.1"/>
    </source>
</evidence>
<accession>A0A0E9SRG8</accession>
<name>A0A0E9SRG8_ANGAN</name>
<reference evidence="1" key="2">
    <citation type="journal article" date="2015" name="Fish Shellfish Immunol.">
        <title>Early steps in the European eel (Anguilla anguilla)-Vibrio vulnificus interaction in the gills: Role of the RtxA13 toxin.</title>
        <authorList>
            <person name="Callol A."/>
            <person name="Pajuelo D."/>
            <person name="Ebbesson L."/>
            <person name="Teles M."/>
            <person name="MacKenzie S."/>
            <person name="Amaro C."/>
        </authorList>
    </citation>
    <scope>NUCLEOTIDE SEQUENCE</scope>
</reference>